<organism evidence="11 12">
    <name type="scientific">Sediminimonas qiaohouensis</name>
    <dbReference type="NCBI Taxonomy" id="552061"/>
    <lineage>
        <taxon>Bacteria</taxon>
        <taxon>Pseudomonadati</taxon>
        <taxon>Pseudomonadota</taxon>
        <taxon>Alphaproteobacteria</taxon>
        <taxon>Rhodobacterales</taxon>
        <taxon>Roseobacteraceae</taxon>
        <taxon>Sediminimonas</taxon>
    </lineage>
</organism>
<dbReference type="InterPro" id="IPR032828">
    <property type="entry name" value="PolyA_RNA-bd"/>
</dbReference>
<keyword evidence="5" id="KW-0479">Metal-binding</keyword>
<protein>
    <submittedName>
        <fullName evidence="11">CCA tRNA nucleotidyltransferase</fullName>
    </submittedName>
</protein>
<reference evidence="11 12" key="1">
    <citation type="submission" date="2019-06" db="EMBL/GenBank/DDBJ databases">
        <title>Enrichment of Autotrophic Halophilic Microorganisms from Red Sea Brine Pool Using Microbial Electrosynthesis System.</title>
        <authorList>
            <person name="Alqahtani M.F."/>
            <person name="Bajracharya S."/>
            <person name="Katuri K.P."/>
            <person name="Ali M."/>
            <person name="Saikaly P.E."/>
        </authorList>
    </citation>
    <scope>NUCLEOTIDE SEQUENCE [LARGE SCALE GENOMIC DNA]</scope>
    <source>
        <strain evidence="11">MES6</strain>
    </source>
</reference>
<dbReference type="Gene3D" id="1.10.3090.10">
    <property type="entry name" value="cca-adding enzyme, domain 2"/>
    <property type="match status" value="1"/>
</dbReference>
<keyword evidence="7" id="KW-0460">Magnesium</keyword>
<dbReference type="CDD" id="cd05398">
    <property type="entry name" value="NT_ClassII-CCAase"/>
    <property type="match status" value="1"/>
</dbReference>
<gene>
    <name evidence="11" type="ORF">FH759_08400</name>
</gene>
<dbReference type="PANTHER" id="PTHR46173:SF1">
    <property type="entry name" value="CCA TRNA NUCLEOTIDYLTRANSFERASE 1, MITOCHONDRIAL"/>
    <property type="match status" value="1"/>
</dbReference>
<feature type="domain" description="Poly A polymerase head" evidence="9">
    <location>
        <begin position="27"/>
        <end position="149"/>
    </location>
</feature>
<keyword evidence="3" id="KW-0819">tRNA processing</keyword>
<evidence type="ECO:0000256" key="3">
    <source>
        <dbReference type="ARBA" id="ARBA00022694"/>
    </source>
</evidence>
<dbReference type="PROSITE" id="PS51257">
    <property type="entry name" value="PROKAR_LIPOPROTEIN"/>
    <property type="match status" value="1"/>
</dbReference>
<proteinExistence type="inferred from homology"/>
<evidence type="ECO:0000313" key="12">
    <source>
        <dbReference type="Proteomes" id="UP000483078"/>
    </source>
</evidence>
<dbReference type="EMBL" id="VENJ01000010">
    <property type="protein sequence ID" value="MTJ04696.1"/>
    <property type="molecule type" value="Genomic_DNA"/>
</dbReference>
<keyword evidence="2 8" id="KW-0808">Transferase</keyword>
<keyword evidence="6" id="KW-0547">Nucleotide-binding</keyword>
<dbReference type="SUPFAM" id="SSF81891">
    <property type="entry name" value="Poly A polymerase C-terminal region-like"/>
    <property type="match status" value="1"/>
</dbReference>
<dbReference type="Pfam" id="PF12627">
    <property type="entry name" value="PolyA_pol_RNAbd"/>
    <property type="match status" value="1"/>
</dbReference>
<accession>A0A7C9LS22</accession>
<dbReference type="GO" id="GO:0000166">
    <property type="term" value="F:nucleotide binding"/>
    <property type="evidence" value="ECO:0007669"/>
    <property type="project" value="UniProtKB-KW"/>
</dbReference>
<dbReference type="Pfam" id="PF01743">
    <property type="entry name" value="PolyA_pol"/>
    <property type="match status" value="1"/>
</dbReference>
<evidence type="ECO:0000259" key="9">
    <source>
        <dbReference type="Pfam" id="PF01743"/>
    </source>
</evidence>
<comment type="cofactor">
    <cofactor evidence="1">
        <name>Mg(2+)</name>
        <dbReference type="ChEBI" id="CHEBI:18420"/>
    </cofactor>
</comment>
<comment type="caution">
    <text evidence="11">The sequence shown here is derived from an EMBL/GenBank/DDBJ whole genome shotgun (WGS) entry which is preliminary data.</text>
</comment>
<dbReference type="InterPro" id="IPR043519">
    <property type="entry name" value="NT_sf"/>
</dbReference>
<dbReference type="SUPFAM" id="SSF81301">
    <property type="entry name" value="Nucleotidyltransferase"/>
    <property type="match status" value="1"/>
</dbReference>
<dbReference type="Proteomes" id="UP000483078">
    <property type="component" value="Unassembled WGS sequence"/>
</dbReference>
<evidence type="ECO:0000256" key="2">
    <source>
        <dbReference type="ARBA" id="ARBA00022679"/>
    </source>
</evidence>
<keyword evidence="8" id="KW-0694">RNA-binding</keyword>
<dbReference type="GO" id="GO:0046872">
    <property type="term" value="F:metal ion binding"/>
    <property type="evidence" value="ECO:0007669"/>
    <property type="project" value="UniProtKB-KW"/>
</dbReference>
<dbReference type="RefSeq" id="WP_273249397.1">
    <property type="nucleotide sequence ID" value="NZ_VENJ01000010.1"/>
</dbReference>
<dbReference type="AlphaFoldDB" id="A0A7C9LS22"/>
<dbReference type="GO" id="GO:0000049">
    <property type="term" value="F:tRNA binding"/>
    <property type="evidence" value="ECO:0007669"/>
    <property type="project" value="TreeGrafter"/>
</dbReference>
<dbReference type="InterPro" id="IPR002646">
    <property type="entry name" value="PolA_pol_head_dom"/>
</dbReference>
<feature type="domain" description="tRNA nucleotidyltransferase/poly(A) polymerase RNA and SrmB- binding" evidence="10">
    <location>
        <begin position="183"/>
        <end position="239"/>
    </location>
</feature>
<keyword evidence="4" id="KW-0548">Nucleotidyltransferase</keyword>
<comment type="similarity">
    <text evidence="8">Belongs to the tRNA nucleotidyltransferase/poly(A) polymerase family.</text>
</comment>
<dbReference type="PANTHER" id="PTHR46173">
    <property type="entry name" value="CCA TRNA NUCLEOTIDYLTRANSFERASE 1, MITOCHONDRIAL"/>
    <property type="match status" value="1"/>
</dbReference>
<evidence type="ECO:0000256" key="4">
    <source>
        <dbReference type="ARBA" id="ARBA00022695"/>
    </source>
</evidence>
<evidence type="ECO:0000256" key="5">
    <source>
        <dbReference type="ARBA" id="ARBA00022723"/>
    </source>
</evidence>
<evidence type="ECO:0000256" key="1">
    <source>
        <dbReference type="ARBA" id="ARBA00001946"/>
    </source>
</evidence>
<evidence type="ECO:0000259" key="10">
    <source>
        <dbReference type="Pfam" id="PF12627"/>
    </source>
</evidence>
<dbReference type="Gene3D" id="3.30.460.10">
    <property type="entry name" value="Beta Polymerase, domain 2"/>
    <property type="match status" value="1"/>
</dbReference>
<evidence type="ECO:0000256" key="6">
    <source>
        <dbReference type="ARBA" id="ARBA00022741"/>
    </source>
</evidence>
<evidence type="ECO:0000256" key="8">
    <source>
        <dbReference type="RuleBase" id="RU003953"/>
    </source>
</evidence>
<evidence type="ECO:0000313" key="11">
    <source>
        <dbReference type="EMBL" id="MTJ04696.1"/>
    </source>
</evidence>
<dbReference type="GO" id="GO:0016779">
    <property type="term" value="F:nucleotidyltransferase activity"/>
    <property type="evidence" value="ECO:0007669"/>
    <property type="project" value="UniProtKB-KW"/>
</dbReference>
<dbReference type="InterPro" id="IPR050264">
    <property type="entry name" value="Bact_CCA-adding_enz_type3_sf"/>
</dbReference>
<evidence type="ECO:0000256" key="7">
    <source>
        <dbReference type="ARBA" id="ARBA00022842"/>
    </source>
</evidence>
<name>A0A7C9LS22_9RHOB</name>
<sequence length="382" mass="41847">MRLEAEWIGRTETQRVCAVLTDVGYQAWFVGGCVRNTLLGQPVADIDITTDARPEKVLGLAESASLRAVATGMDHGTVTLICNGVPHEVTTMRRDVETDGRHAVIAYADTIEEDAHRRDFTMNAIYAAPDGWVHDPLGGLVDLKARRVRFIDDPDQRISEDFLRILRFFRFHAWYGDPATGPDPDALASIANHVEGLETLSRERIGGEMRKLLSAPDPAPAIATMRSLGVLAHVLPGAEDSALAPLVHLEAETGCAPDAMRRLAAIGGDDPKTTLRLSRAQERTFNQLREAVGDPDSAAALGYRHGADRARDILLLRAAILKTPFDPNSLTEVEEGAAARFPVRAADLMPEVNGVELGRKLKELERRWIDSGFRLSREDLIG</sequence>
<dbReference type="GO" id="GO:0008033">
    <property type="term" value="P:tRNA processing"/>
    <property type="evidence" value="ECO:0007669"/>
    <property type="project" value="UniProtKB-KW"/>
</dbReference>